<reference evidence="1 2" key="1">
    <citation type="submission" date="2018-08" db="EMBL/GenBank/DDBJ databases">
        <title>Crown Gall in kiwifruit.</title>
        <authorList>
            <person name="Visnovsky S.B."/>
            <person name="Pitman A.R."/>
        </authorList>
    </citation>
    <scope>NUCLEOTIDE SEQUENCE [LARGE SCALE GENOMIC DNA]</scope>
    <source>
        <strain evidence="1 2">SBV_302_78_2</strain>
    </source>
</reference>
<comment type="caution">
    <text evidence="1">The sequence shown here is derived from an EMBL/GenBank/DDBJ whole genome shotgun (WGS) entry which is preliminary data.</text>
</comment>
<accession>A0AA88JRU6</accession>
<evidence type="ECO:0000313" key="1">
    <source>
        <dbReference type="EMBL" id="KAA3504606.1"/>
    </source>
</evidence>
<evidence type="ECO:0000313" key="2">
    <source>
        <dbReference type="Proteomes" id="UP000473658"/>
    </source>
</evidence>
<protein>
    <submittedName>
        <fullName evidence="1">Uncharacterized protein</fullName>
    </submittedName>
</protein>
<gene>
    <name evidence="1" type="ORF">DXM27_05175</name>
</gene>
<dbReference type="EMBL" id="QRFF01000001">
    <property type="protein sequence ID" value="KAA3504606.1"/>
    <property type="molecule type" value="Genomic_DNA"/>
</dbReference>
<proteinExistence type="predicted"/>
<name>A0AA88JRU6_RHIRH</name>
<sequence length="114" mass="13115">MDGASIWATDPLRDFAIETVSHFLDCSHFAFFQKLTSIPAKRPLFGDTVISTFSRKGFNTERFLKRFMLRAPAWISTFAGFKGHSLFSRIMRIEIIGISSFDGRSLEHYFRKAL</sequence>
<dbReference type="Proteomes" id="UP000473658">
    <property type="component" value="Unassembled WGS sequence"/>
</dbReference>
<organism evidence="1 2">
    <name type="scientific">Rhizobium rhizogenes</name>
    <name type="common">Agrobacterium rhizogenes</name>
    <dbReference type="NCBI Taxonomy" id="359"/>
    <lineage>
        <taxon>Bacteria</taxon>
        <taxon>Pseudomonadati</taxon>
        <taxon>Pseudomonadota</taxon>
        <taxon>Alphaproteobacteria</taxon>
        <taxon>Hyphomicrobiales</taxon>
        <taxon>Rhizobiaceae</taxon>
        <taxon>Rhizobium/Agrobacterium group</taxon>
        <taxon>Rhizobium</taxon>
    </lineage>
</organism>
<dbReference type="AlphaFoldDB" id="A0AA88JRU6"/>